<evidence type="ECO:0000313" key="3">
    <source>
        <dbReference type="Proteomes" id="UP000070544"/>
    </source>
</evidence>
<reference evidence="2 3" key="1">
    <citation type="journal article" date="2015" name="Genome Biol. Evol.">
        <title>Phylogenomic analyses indicate that early fungi evolved digesting cell walls of algal ancestors of land plants.</title>
        <authorList>
            <person name="Chang Y."/>
            <person name="Wang S."/>
            <person name="Sekimoto S."/>
            <person name="Aerts A.L."/>
            <person name="Choi C."/>
            <person name="Clum A."/>
            <person name="LaButti K.M."/>
            <person name="Lindquist E.A."/>
            <person name="Yee Ngan C."/>
            <person name="Ohm R.A."/>
            <person name="Salamov A.A."/>
            <person name="Grigoriev I.V."/>
            <person name="Spatafora J.W."/>
            <person name="Berbee M.L."/>
        </authorList>
    </citation>
    <scope>NUCLEOTIDE SEQUENCE [LARGE SCALE GENOMIC DNA]</scope>
    <source>
        <strain evidence="2 3">JEL478</strain>
    </source>
</reference>
<gene>
    <name evidence="2" type="ORF">M427DRAFT_350185</name>
</gene>
<evidence type="ECO:0000256" key="1">
    <source>
        <dbReference type="SAM" id="MobiDB-lite"/>
    </source>
</evidence>
<sequence length="203" mass="23370">MLNDDFLLNTEETDDDLLIFNEESGGWASTSFHRAAGEPPFQQLKITPPLSPPDSPKRKGQRDSQFHEVKEATTVSHTGLLKPERCPKRTGTGPPLREFTACYDPMYIRQRTPTIEDLRTPEWTEHLCDQVAALLESWNDLHEQETQSPLYHNITNVKNVHNYVGMRAALVCWLCNTRRKVNCHSLRPRHLSSLCDHRKLKTI</sequence>
<organism evidence="2 3">
    <name type="scientific">Gonapodya prolifera (strain JEL478)</name>
    <name type="common">Monoblepharis prolifera</name>
    <dbReference type="NCBI Taxonomy" id="1344416"/>
    <lineage>
        <taxon>Eukaryota</taxon>
        <taxon>Fungi</taxon>
        <taxon>Fungi incertae sedis</taxon>
        <taxon>Chytridiomycota</taxon>
        <taxon>Chytridiomycota incertae sedis</taxon>
        <taxon>Monoblepharidomycetes</taxon>
        <taxon>Monoblepharidales</taxon>
        <taxon>Gonapodyaceae</taxon>
        <taxon>Gonapodya</taxon>
    </lineage>
</organism>
<proteinExistence type="predicted"/>
<feature type="region of interest" description="Disordered" evidence="1">
    <location>
        <begin position="30"/>
        <end position="93"/>
    </location>
</feature>
<feature type="compositionally biased region" description="Basic and acidic residues" evidence="1">
    <location>
        <begin position="55"/>
        <end position="71"/>
    </location>
</feature>
<dbReference type="EMBL" id="KQ965734">
    <property type="protein sequence ID" value="KXS20999.1"/>
    <property type="molecule type" value="Genomic_DNA"/>
</dbReference>
<name>A0A139AWB5_GONPJ</name>
<dbReference type="Proteomes" id="UP000070544">
    <property type="component" value="Unassembled WGS sequence"/>
</dbReference>
<protein>
    <submittedName>
        <fullName evidence="2">Uncharacterized protein</fullName>
    </submittedName>
</protein>
<keyword evidence="3" id="KW-1185">Reference proteome</keyword>
<dbReference type="AlphaFoldDB" id="A0A139AWB5"/>
<accession>A0A139AWB5</accession>
<evidence type="ECO:0000313" key="2">
    <source>
        <dbReference type="EMBL" id="KXS20999.1"/>
    </source>
</evidence>